<organism evidence="13 14">
    <name type="scientific">Phlebotomus papatasi</name>
    <name type="common">Sandfly</name>
    <dbReference type="NCBI Taxonomy" id="29031"/>
    <lineage>
        <taxon>Eukaryota</taxon>
        <taxon>Metazoa</taxon>
        <taxon>Ecdysozoa</taxon>
        <taxon>Arthropoda</taxon>
        <taxon>Hexapoda</taxon>
        <taxon>Insecta</taxon>
        <taxon>Pterygota</taxon>
        <taxon>Neoptera</taxon>
        <taxon>Endopterygota</taxon>
        <taxon>Diptera</taxon>
        <taxon>Nematocera</taxon>
        <taxon>Psychodoidea</taxon>
        <taxon>Psychodidae</taxon>
        <taxon>Phlebotomus</taxon>
        <taxon>Phlebotomus</taxon>
    </lineage>
</organism>
<dbReference type="AlphaFoldDB" id="A0A1B0DQB9"/>
<proteinExistence type="inferred from homology"/>
<dbReference type="SUPFAM" id="SSF53187">
    <property type="entry name" value="Zn-dependent exopeptidases"/>
    <property type="match status" value="1"/>
</dbReference>
<keyword evidence="10" id="KW-1015">Disulfide bond</keyword>
<evidence type="ECO:0000256" key="2">
    <source>
        <dbReference type="ARBA" id="ARBA00005988"/>
    </source>
</evidence>
<evidence type="ECO:0000256" key="1">
    <source>
        <dbReference type="ARBA" id="ARBA00001947"/>
    </source>
</evidence>
<evidence type="ECO:0000256" key="3">
    <source>
        <dbReference type="ARBA" id="ARBA00022645"/>
    </source>
</evidence>
<dbReference type="PROSITE" id="PS52035">
    <property type="entry name" value="PEPTIDASE_M14"/>
    <property type="match status" value="1"/>
</dbReference>
<keyword evidence="8" id="KW-0862">Zinc</keyword>
<feature type="active site" description="Proton donor/acceptor" evidence="11">
    <location>
        <position position="384"/>
    </location>
</feature>
<accession>A0A1B0DQB9</accession>
<evidence type="ECO:0000313" key="14">
    <source>
        <dbReference type="Proteomes" id="UP000092462"/>
    </source>
</evidence>
<dbReference type="InterPro" id="IPR036990">
    <property type="entry name" value="M14A-like_propep"/>
</dbReference>
<dbReference type="VEuPathDB" id="VectorBase:PPAI010710"/>
<dbReference type="InterPro" id="IPR000834">
    <property type="entry name" value="Peptidase_M14"/>
</dbReference>
<keyword evidence="5" id="KW-0479">Metal-binding</keyword>
<evidence type="ECO:0000256" key="8">
    <source>
        <dbReference type="ARBA" id="ARBA00022833"/>
    </source>
</evidence>
<dbReference type="Proteomes" id="UP000092462">
    <property type="component" value="Unassembled WGS sequence"/>
</dbReference>
<dbReference type="EnsemblMetazoa" id="PPAI010710-RA">
    <property type="protein sequence ID" value="PPAI010710-PA"/>
    <property type="gene ID" value="PPAI010710"/>
</dbReference>
<dbReference type="Gene3D" id="3.40.630.10">
    <property type="entry name" value="Zn peptidases"/>
    <property type="match status" value="1"/>
</dbReference>
<dbReference type="GO" id="GO:0008270">
    <property type="term" value="F:zinc ion binding"/>
    <property type="evidence" value="ECO:0007669"/>
    <property type="project" value="InterPro"/>
</dbReference>
<dbReference type="Pfam" id="PF02244">
    <property type="entry name" value="Propep_M14"/>
    <property type="match status" value="1"/>
</dbReference>
<dbReference type="VEuPathDB" id="VectorBase:PPAPM1_011018"/>
<keyword evidence="3" id="KW-0121">Carboxypeptidase</keyword>
<evidence type="ECO:0000256" key="11">
    <source>
        <dbReference type="PROSITE-ProRule" id="PRU01379"/>
    </source>
</evidence>
<evidence type="ECO:0000256" key="7">
    <source>
        <dbReference type="ARBA" id="ARBA00022801"/>
    </source>
</evidence>
<protein>
    <recommendedName>
        <fullName evidence="12">Peptidase M14 domain-containing protein</fullName>
    </recommendedName>
</protein>
<feature type="domain" description="Peptidase M14" evidence="12">
    <location>
        <begin position="122"/>
        <end position="418"/>
    </location>
</feature>
<dbReference type="SUPFAM" id="SSF54897">
    <property type="entry name" value="Protease propeptides/inhibitors"/>
    <property type="match status" value="1"/>
</dbReference>
<reference evidence="13" key="1">
    <citation type="submission" date="2022-08" db="UniProtKB">
        <authorList>
            <consortium name="EnsemblMetazoa"/>
        </authorList>
    </citation>
    <scope>IDENTIFICATION</scope>
    <source>
        <strain evidence="13">Israel</strain>
    </source>
</reference>
<evidence type="ECO:0000256" key="6">
    <source>
        <dbReference type="ARBA" id="ARBA00022729"/>
    </source>
</evidence>
<comment type="cofactor">
    <cofactor evidence="1">
        <name>Zn(2+)</name>
        <dbReference type="ChEBI" id="CHEBI:29105"/>
    </cofactor>
</comment>
<evidence type="ECO:0000259" key="12">
    <source>
        <dbReference type="PROSITE" id="PS52035"/>
    </source>
</evidence>
<sequence length="428" mass="48772">MKATFFGLYAILLALSLSLCHAKSYENYKVYQVSPEKEDDLRVLIPWTEREGVDFWDTSAEPRIMVSPVGQQEFEDFLQLSKLPYTVVIENVEETVERERQEQREYWAKREITPRHTDDFQHFWSYDEINAYLRRVAQDSPEYVTLLNLGQSFEEREILGVRITAPGNDAQRPIIYVDATIHAREWAAPMVAVYLIHELAEHTNDHLSVLTNVVWIIQPLVNPDGYVFTSAEDGDRFWRKTRTINENTECLGVDANRNYDHYWANGNSASFCSLTYSGTAPFSVVESRIVRDIVLANQDRMKLYVSTHSYGQLFMYPFSSHNNVFPENFRFQHEAGDVFAEALYNVHQTQYRVGNGAGILGISSGTSKDWTYSGPGIPLSYTLELPGGGSNGFDLPATAIEGVITETFAGLRAIAEFVVDRYYPLSDA</sequence>
<dbReference type="GO" id="GO:0005615">
    <property type="term" value="C:extracellular space"/>
    <property type="evidence" value="ECO:0007669"/>
    <property type="project" value="TreeGrafter"/>
</dbReference>
<keyword evidence="7" id="KW-0378">Hydrolase</keyword>
<keyword evidence="4" id="KW-0645">Protease</keyword>
<dbReference type="GO" id="GO:0006508">
    <property type="term" value="P:proteolysis"/>
    <property type="evidence" value="ECO:0007669"/>
    <property type="project" value="UniProtKB-KW"/>
</dbReference>
<dbReference type="InterPro" id="IPR003146">
    <property type="entry name" value="M14A_act_pep"/>
</dbReference>
<dbReference type="EMBL" id="AJVK01019016">
    <property type="status" value="NOT_ANNOTATED_CDS"/>
    <property type="molecule type" value="Genomic_DNA"/>
</dbReference>
<dbReference type="PANTHER" id="PTHR11705">
    <property type="entry name" value="PROTEASE FAMILY M14 CARBOXYPEPTIDASE A,B"/>
    <property type="match status" value="1"/>
</dbReference>
<dbReference type="FunFam" id="3.40.630.10:FF:000084">
    <property type="entry name" value="Carboxypeptidase B2"/>
    <property type="match status" value="1"/>
</dbReference>
<evidence type="ECO:0000313" key="13">
    <source>
        <dbReference type="EnsemblMetazoa" id="PPAI010710-PA"/>
    </source>
</evidence>
<keyword evidence="9" id="KW-0482">Metalloprotease</keyword>
<evidence type="ECO:0000256" key="10">
    <source>
        <dbReference type="ARBA" id="ARBA00023157"/>
    </source>
</evidence>
<evidence type="ECO:0000256" key="4">
    <source>
        <dbReference type="ARBA" id="ARBA00022670"/>
    </source>
</evidence>
<evidence type="ECO:0000256" key="5">
    <source>
        <dbReference type="ARBA" id="ARBA00022723"/>
    </source>
</evidence>
<dbReference type="Gene3D" id="3.30.70.340">
    <property type="entry name" value="Metallocarboxypeptidase-like"/>
    <property type="match status" value="1"/>
</dbReference>
<dbReference type="PANTHER" id="PTHR11705:SF140">
    <property type="entry name" value="FI02848P-RELATED"/>
    <property type="match status" value="1"/>
</dbReference>
<keyword evidence="6" id="KW-0732">Signal</keyword>
<dbReference type="PRINTS" id="PR00765">
    <property type="entry name" value="CRBOXYPTASEA"/>
</dbReference>
<dbReference type="GO" id="GO:0004181">
    <property type="term" value="F:metallocarboxypeptidase activity"/>
    <property type="evidence" value="ECO:0007669"/>
    <property type="project" value="InterPro"/>
</dbReference>
<comment type="similarity">
    <text evidence="2 11">Belongs to the peptidase M14 family.</text>
</comment>
<keyword evidence="14" id="KW-1185">Reference proteome</keyword>
<dbReference type="Pfam" id="PF00246">
    <property type="entry name" value="Peptidase_M14"/>
    <property type="match status" value="1"/>
</dbReference>
<dbReference type="SMART" id="SM00631">
    <property type="entry name" value="Zn_pept"/>
    <property type="match status" value="1"/>
</dbReference>
<evidence type="ECO:0000256" key="9">
    <source>
        <dbReference type="ARBA" id="ARBA00023049"/>
    </source>
</evidence>
<name>A0A1B0DQB9_PHLPP</name>